<dbReference type="Gene3D" id="3.30.300.30">
    <property type="match status" value="1"/>
</dbReference>
<dbReference type="SUPFAM" id="SSF56801">
    <property type="entry name" value="Acetyl-CoA synthetase-like"/>
    <property type="match status" value="1"/>
</dbReference>
<dbReference type="GO" id="GO:0000166">
    <property type="term" value="F:nucleotide binding"/>
    <property type="evidence" value="ECO:0007669"/>
    <property type="project" value="UniProtKB-KW"/>
</dbReference>
<dbReference type="InterPro" id="IPR042099">
    <property type="entry name" value="ANL_N_sf"/>
</dbReference>
<evidence type="ECO:0000256" key="2">
    <source>
        <dbReference type="ARBA" id="ARBA00022598"/>
    </source>
</evidence>
<dbReference type="AlphaFoldDB" id="A0A447IM21"/>
<keyword evidence="13" id="KW-1185">Reference proteome</keyword>
<feature type="domain" description="AMP-dependent synthetase/ligase" evidence="10">
    <location>
        <begin position="97"/>
        <end position="292"/>
    </location>
</feature>
<evidence type="ECO:0000259" key="11">
    <source>
        <dbReference type="Pfam" id="PF14535"/>
    </source>
</evidence>
<gene>
    <name evidence="12" type="primary">paaK</name>
    <name evidence="12" type="ORF">PARHAE_01749</name>
</gene>
<keyword evidence="3 9" id="KW-0547">Nucleotide-binding</keyword>
<evidence type="ECO:0000256" key="5">
    <source>
        <dbReference type="ARBA" id="ARBA00061566"/>
    </source>
</evidence>
<dbReference type="PANTHER" id="PTHR43439">
    <property type="entry name" value="PHENYLACETATE-COENZYME A LIGASE"/>
    <property type="match status" value="1"/>
</dbReference>
<dbReference type="Gene3D" id="3.40.50.12780">
    <property type="entry name" value="N-terminal domain of ligase-like"/>
    <property type="match status" value="1"/>
</dbReference>
<dbReference type="GO" id="GO:0047475">
    <property type="term" value="F:phenylacetate-CoA ligase activity"/>
    <property type="evidence" value="ECO:0007669"/>
    <property type="project" value="UniProtKB-EC"/>
</dbReference>
<dbReference type="CDD" id="cd05913">
    <property type="entry name" value="PaaK"/>
    <property type="match status" value="1"/>
</dbReference>
<name>A0A447IM21_9RHOB</name>
<evidence type="ECO:0000313" key="12">
    <source>
        <dbReference type="EMBL" id="VDS08565.1"/>
    </source>
</evidence>
<dbReference type="OrthoDB" id="580775at2"/>
<dbReference type="UniPathway" id="UPA00930"/>
<dbReference type="GO" id="GO:0010124">
    <property type="term" value="P:phenylacetate catabolic process"/>
    <property type="evidence" value="ECO:0007669"/>
    <property type="project" value="UniProtKB-UniRule"/>
</dbReference>
<reference evidence="12 13" key="1">
    <citation type="submission" date="2018-12" db="EMBL/GenBank/DDBJ databases">
        <authorList>
            <person name="Criscuolo A."/>
        </authorList>
    </citation>
    <scope>NUCLEOTIDE SEQUENCE [LARGE SCALE GENOMIC DNA]</scope>
    <source>
        <strain evidence="12">ACIP1116241</strain>
    </source>
</reference>
<evidence type="ECO:0000256" key="3">
    <source>
        <dbReference type="ARBA" id="ARBA00022741"/>
    </source>
</evidence>
<comment type="subunit">
    <text evidence="1">Monomer.</text>
</comment>
<protein>
    <recommendedName>
        <fullName evidence="7 9">Phenylacetate-coenzyme A ligase</fullName>
        <ecNumber evidence="6 9">6.2.1.30</ecNumber>
    </recommendedName>
    <alternativeName>
        <fullName evidence="8 9">Phenylacetyl-CoA ligase</fullName>
    </alternativeName>
</protein>
<evidence type="ECO:0000256" key="4">
    <source>
        <dbReference type="ARBA" id="ARBA00060591"/>
    </source>
</evidence>
<sequence>MEDLTPNPKDLDPIETASRDEIEALQFHRMKRSLKHAFENSPFYRNQFIKADVHPEDLKSLKDIAKFPFTVKQDLRDCYPFGMFAVPQSKLVRIHGSSGTTGKPTVVGYTQADIDHWANLIARSIRAGGGRPGDMLHNAYGYGLFTGGLGAHYGAERLGCTVVPMSGGMTERQVTLIHDFKPRIIMVTPSYMLSILDEFRRQGLDPRQSSLQVGIFGAEPWTNAMRQEIEEAFDMHAVDIYGLSEVMGPGVAMECVETKDGLHIWEDHFYPEIIDPATGEVLPDGEMGELVFTTLTKEGLPMVRYRTRDLTRLLPGTARSMRRIEKITGRSDDMIILRGVNVFPTQIEEQILKCAGLAPHFQIELGRSGRMDNMTVHVECAEDHADSDARAASARELAHHIKSVVGVSTRVEVRDPGGIARSEGKAKRVIDNRPKE</sequence>
<dbReference type="NCBIfam" id="TIGR02155">
    <property type="entry name" value="PA_CoA_ligase"/>
    <property type="match status" value="1"/>
</dbReference>
<proteinExistence type="inferred from homology"/>
<organism evidence="12 13">
    <name type="scientific">Paracoccus haematequi</name>
    <dbReference type="NCBI Taxonomy" id="2491866"/>
    <lineage>
        <taxon>Bacteria</taxon>
        <taxon>Pseudomonadati</taxon>
        <taxon>Pseudomonadota</taxon>
        <taxon>Alphaproteobacteria</taxon>
        <taxon>Rhodobacterales</taxon>
        <taxon>Paracoccaceae</taxon>
        <taxon>Paracoccus</taxon>
    </lineage>
</organism>
<dbReference type="Proteomes" id="UP000270743">
    <property type="component" value="Unassembled WGS sequence"/>
</dbReference>
<dbReference type="InterPro" id="IPR051414">
    <property type="entry name" value="Adenylate-forming_Reductase"/>
</dbReference>
<evidence type="ECO:0000256" key="9">
    <source>
        <dbReference type="PIRNR" id="PIRNR006444"/>
    </source>
</evidence>
<accession>A0A447IM21</accession>
<dbReference type="InterPro" id="IPR011880">
    <property type="entry name" value="PA_CoA_ligase"/>
</dbReference>
<evidence type="ECO:0000259" key="10">
    <source>
        <dbReference type="Pfam" id="PF00501"/>
    </source>
</evidence>
<dbReference type="FunFam" id="3.40.50.12780:FF:000016">
    <property type="entry name" value="Phenylacetate-coenzyme A ligase"/>
    <property type="match status" value="1"/>
</dbReference>
<dbReference type="InterPro" id="IPR028154">
    <property type="entry name" value="AMP-dep_Lig_C"/>
</dbReference>
<comment type="similarity">
    <text evidence="5 9">Belongs to the phenylacetyl-CoA ligase family.</text>
</comment>
<keyword evidence="2 9" id="KW-0436">Ligase</keyword>
<dbReference type="Pfam" id="PF14535">
    <property type="entry name" value="AMP-binding_C_2"/>
    <property type="match status" value="1"/>
</dbReference>
<evidence type="ECO:0000313" key="13">
    <source>
        <dbReference type="Proteomes" id="UP000270743"/>
    </source>
</evidence>
<comment type="function">
    <text evidence="9">Catalyzes the activation of phenylacetic acid (PA) to phenylacetyl-CoA (PA-CoA).</text>
</comment>
<evidence type="ECO:0000256" key="8">
    <source>
        <dbReference type="ARBA" id="ARBA00075111"/>
    </source>
</evidence>
<dbReference type="InterPro" id="IPR000873">
    <property type="entry name" value="AMP-dep_synth/lig_dom"/>
</dbReference>
<dbReference type="Pfam" id="PF00501">
    <property type="entry name" value="AMP-binding"/>
    <property type="match status" value="1"/>
</dbReference>
<dbReference type="RefSeq" id="WP_126154241.1">
    <property type="nucleotide sequence ID" value="NZ_UZWE01000029.1"/>
</dbReference>
<dbReference type="PIRSF" id="PIRSF006444">
    <property type="entry name" value="PaaK"/>
    <property type="match status" value="1"/>
</dbReference>
<comment type="catalytic activity">
    <reaction evidence="9">
        <text>2-phenylacetate + ATP + CoA = phenylacetyl-CoA + AMP + diphosphate</text>
        <dbReference type="Rhea" id="RHEA:20956"/>
        <dbReference type="ChEBI" id="CHEBI:18401"/>
        <dbReference type="ChEBI" id="CHEBI:30616"/>
        <dbReference type="ChEBI" id="CHEBI:33019"/>
        <dbReference type="ChEBI" id="CHEBI:57287"/>
        <dbReference type="ChEBI" id="CHEBI:57390"/>
        <dbReference type="ChEBI" id="CHEBI:456215"/>
        <dbReference type="EC" id="6.2.1.30"/>
    </reaction>
</comment>
<evidence type="ECO:0000256" key="7">
    <source>
        <dbReference type="ARBA" id="ARBA00068695"/>
    </source>
</evidence>
<evidence type="ECO:0000256" key="1">
    <source>
        <dbReference type="ARBA" id="ARBA00011245"/>
    </source>
</evidence>
<dbReference type="EC" id="6.2.1.30" evidence="6 9"/>
<comment type="pathway">
    <text evidence="4 9">Aromatic compound metabolism; phenylacetate degradation.</text>
</comment>
<dbReference type="InterPro" id="IPR049623">
    <property type="entry name" value="PA_CoA_lig_proteobact_actino"/>
</dbReference>
<dbReference type="InterPro" id="IPR045851">
    <property type="entry name" value="AMP-bd_C_sf"/>
</dbReference>
<evidence type="ECO:0000256" key="6">
    <source>
        <dbReference type="ARBA" id="ARBA00066629"/>
    </source>
</evidence>
<dbReference type="PANTHER" id="PTHR43439:SF1">
    <property type="entry name" value="PHENYLACETATE-COENZYME A LIGASE"/>
    <property type="match status" value="1"/>
</dbReference>
<dbReference type="EMBL" id="UZWE01000029">
    <property type="protein sequence ID" value="VDS08565.1"/>
    <property type="molecule type" value="Genomic_DNA"/>
</dbReference>
<feature type="domain" description="AMP-dependent ligase C-terminal" evidence="11">
    <location>
        <begin position="339"/>
        <end position="433"/>
    </location>
</feature>